<dbReference type="Pfam" id="PF04542">
    <property type="entry name" value="Sigma70_r2"/>
    <property type="match status" value="1"/>
</dbReference>
<name>A0A4Q0MGC0_9SPHI</name>
<comment type="caution">
    <text evidence="9">The sequence shown here is derived from an EMBL/GenBank/DDBJ whole genome shotgun (WGS) entry which is preliminary data.</text>
</comment>
<evidence type="ECO:0000256" key="6">
    <source>
        <dbReference type="RuleBase" id="RU000716"/>
    </source>
</evidence>
<dbReference type="SUPFAM" id="SSF88946">
    <property type="entry name" value="Sigma2 domain of RNA polymerase sigma factors"/>
    <property type="match status" value="1"/>
</dbReference>
<keyword evidence="5 6" id="KW-0804">Transcription</keyword>
<dbReference type="InterPro" id="IPR013324">
    <property type="entry name" value="RNA_pol_sigma_r3/r4-like"/>
</dbReference>
<dbReference type="GO" id="GO:0006352">
    <property type="term" value="P:DNA-templated transcription initiation"/>
    <property type="evidence" value="ECO:0007669"/>
    <property type="project" value="InterPro"/>
</dbReference>
<evidence type="ECO:0000256" key="5">
    <source>
        <dbReference type="ARBA" id="ARBA00023163"/>
    </source>
</evidence>
<keyword evidence="3 6" id="KW-0731">Sigma factor</keyword>
<evidence type="ECO:0000259" key="8">
    <source>
        <dbReference type="Pfam" id="PF08281"/>
    </source>
</evidence>
<comment type="similarity">
    <text evidence="1 6">Belongs to the sigma-70 factor family. ECF subfamily.</text>
</comment>
<dbReference type="NCBIfam" id="TIGR02985">
    <property type="entry name" value="Sig70_bacteroi1"/>
    <property type="match status" value="1"/>
</dbReference>
<feature type="domain" description="RNA polymerase sigma-70 region 2" evidence="7">
    <location>
        <begin position="31"/>
        <end position="97"/>
    </location>
</feature>
<dbReference type="Gene3D" id="1.10.1740.10">
    <property type="match status" value="1"/>
</dbReference>
<dbReference type="PANTHER" id="PTHR43133">
    <property type="entry name" value="RNA POLYMERASE ECF-TYPE SIGMA FACTO"/>
    <property type="match status" value="1"/>
</dbReference>
<dbReference type="Proteomes" id="UP000290848">
    <property type="component" value="Unassembled WGS sequence"/>
</dbReference>
<dbReference type="PROSITE" id="PS01063">
    <property type="entry name" value="SIGMA70_ECF"/>
    <property type="match status" value="1"/>
</dbReference>
<dbReference type="InterPro" id="IPR007627">
    <property type="entry name" value="RNA_pol_sigma70_r2"/>
</dbReference>
<sequence>MDIATVKYSELSEKELIFLLHEGHEGALRSLYDIHVKKLHYFILRTAKSRQLAEDVVQDVFIKIWETRVLIDPEQPFRTYLYTIAKRHLLNLLKRLQHESGILNEIRKYVDPSENTTELQVEYSESNVMLTEAISKLPPQCKEVFIRCKMQGLSYKQVAAELAITEGTVNSQMVKALRSIREYITFKNAALALLVFLSNLLD</sequence>
<evidence type="ECO:0000256" key="3">
    <source>
        <dbReference type="ARBA" id="ARBA00023082"/>
    </source>
</evidence>
<reference evidence="9 10" key="1">
    <citation type="submission" date="2018-12" db="EMBL/GenBank/DDBJ databases">
        <title>The Draft Genome Sequence of the Soil Bacterium Pedobacter tournemirensis R1.</title>
        <authorList>
            <person name="He J."/>
        </authorList>
    </citation>
    <scope>NUCLEOTIDE SEQUENCE [LARGE SCALE GENOMIC DNA]</scope>
    <source>
        <strain evidence="9 10">R1</strain>
    </source>
</reference>
<dbReference type="AlphaFoldDB" id="A0A4Q0MGC0"/>
<dbReference type="Pfam" id="PF08281">
    <property type="entry name" value="Sigma70_r4_2"/>
    <property type="match status" value="1"/>
</dbReference>
<dbReference type="InterPro" id="IPR014327">
    <property type="entry name" value="RNA_pol_sigma70_bacteroid"/>
</dbReference>
<dbReference type="InterPro" id="IPR036388">
    <property type="entry name" value="WH-like_DNA-bd_sf"/>
</dbReference>
<evidence type="ECO:0000313" key="10">
    <source>
        <dbReference type="Proteomes" id="UP000290848"/>
    </source>
</evidence>
<dbReference type="GO" id="GO:0016987">
    <property type="term" value="F:sigma factor activity"/>
    <property type="evidence" value="ECO:0007669"/>
    <property type="project" value="UniProtKB-KW"/>
</dbReference>
<keyword evidence="4 6" id="KW-0238">DNA-binding</keyword>
<evidence type="ECO:0000256" key="4">
    <source>
        <dbReference type="ARBA" id="ARBA00023125"/>
    </source>
</evidence>
<keyword evidence="2 6" id="KW-0805">Transcription regulation</keyword>
<organism evidence="9 10">
    <name type="scientific">Arcticibacter tournemirensis</name>
    <dbReference type="NCBI Taxonomy" id="699437"/>
    <lineage>
        <taxon>Bacteria</taxon>
        <taxon>Pseudomonadati</taxon>
        <taxon>Bacteroidota</taxon>
        <taxon>Sphingobacteriia</taxon>
        <taxon>Sphingobacteriales</taxon>
        <taxon>Sphingobacteriaceae</taxon>
        <taxon>Arcticibacter</taxon>
    </lineage>
</organism>
<dbReference type="GO" id="GO:0003677">
    <property type="term" value="F:DNA binding"/>
    <property type="evidence" value="ECO:0007669"/>
    <property type="project" value="UniProtKB-KW"/>
</dbReference>
<dbReference type="InterPro" id="IPR013325">
    <property type="entry name" value="RNA_pol_sigma_r2"/>
</dbReference>
<evidence type="ECO:0000256" key="1">
    <source>
        <dbReference type="ARBA" id="ARBA00010641"/>
    </source>
</evidence>
<feature type="domain" description="RNA polymerase sigma factor 70 region 4 type 2" evidence="8">
    <location>
        <begin position="129"/>
        <end position="179"/>
    </location>
</feature>
<evidence type="ECO:0000256" key="2">
    <source>
        <dbReference type="ARBA" id="ARBA00023015"/>
    </source>
</evidence>
<dbReference type="InterPro" id="IPR000838">
    <property type="entry name" value="RNA_pol_sigma70_ECF_CS"/>
</dbReference>
<dbReference type="InterPro" id="IPR013249">
    <property type="entry name" value="RNA_pol_sigma70_r4_t2"/>
</dbReference>
<dbReference type="Gene3D" id="1.10.10.10">
    <property type="entry name" value="Winged helix-like DNA-binding domain superfamily/Winged helix DNA-binding domain"/>
    <property type="match status" value="1"/>
</dbReference>
<dbReference type="SUPFAM" id="SSF88659">
    <property type="entry name" value="Sigma3 and sigma4 domains of RNA polymerase sigma factors"/>
    <property type="match status" value="1"/>
</dbReference>
<dbReference type="RefSeq" id="WP_128767488.1">
    <property type="nucleotide sequence ID" value="NZ_RXOC01000001.1"/>
</dbReference>
<dbReference type="InterPro" id="IPR039425">
    <property type="entry name" value="RNA_pol_sigma-70-like"/>
</dbReference>
<dbReference type="InterPro" id="IPR014284">
    <property type="entry name" value="RNA_pol_sigma-70_dom"/>
</dbReference>
<dbReference type="PANTHER" id="PTHR43133:SF46">
    <property type="entry name" value="RNA POLYMERASE SIGMA-70 FACTOR ECF SUBFAMILY"/>
    <property type="match status" value="1"/>
</dbReference>
<accession>A0A4Q0MGC0</accession>
<dbReference type="NCBIfam" id="TIGR02937">
    <property type="entry name" value="sigma70-ECF"/>
    <property type="match status" value="1"/>
</dbReference>
<gene>
    <name evidence="9" type="ORF">EKH83_00825</name>
</gene>
<dbReference type="CDD" id="cd06171">
    <property type="entry name" value="Sigma70_r4"/>
    <property type="match status" value="1"/>
</dbReference>
<protein>
    <recommendedName>
        <fullName evidence="6">RNA polymerase sigma factor</fullName>
    </recommendedName>
</protein>
<evidence type="ECO:0000259" key="7">
    <source>
        <dbReference type="Pfam" id="PF04542"/>
    </source>
</evidence>
<dbReference type="EMBL" id="RXOC01000001">
    <property type="protein sequence ID" value="RXF72303.1"/>
    <property type="molecule type" value="Genomic_DNA"/>
</dbReference>
<evidence type="ECO:0000313" key="9">
    <source>
        <dbReference type="EMBL" id="RXF72303.1"/>
    </source>
</evidence>
<proteinExistence type="inferred from homology"/>